<dbReference type="EMBL" id="QGGP01000001">
    <property type="protein sequence ID" value="PWK21086.1"/>
    <property type="molecule type" value="Genomic_DNA"/>
</dbReference>
<evidence type="ECO:0000313" key="2">
    <source>
        <dbReference type="EMBL" id="PWK21086.1"/>
    </source>
</evidence>
<dbReference type="Proteomes" id="UP000245430">
    <property type="component" value="Unassembled WGS sequence"/>
</dbReference>
<comment type="caution">
    <text evidence="2">The sequence shown here is derived from an EMBL/GenBank/DDBJ whole genome shotgun (WGS) entry which is preliminary data.</text>
</comment>
<proteinExistence type="predicted"/>
<dbReference type="InterPro" id="IPR006076">
    <property type="entry name" value="FAD-dep_OxRdtase"/>
</dbReference>
<protein>
    <submittedName>
        <fullName evidence="2">Glycine/D-amino acid oxidase-like deaminating enzyme</fullName>
    </submittedName>
</protein>
<dbReference type="AlphaFoldDB" id="A0A316DTG3"/>
<feature type="domain" description="FAD dependent oxidoreductase" evidence="1">
    <location>
        <begin position="5"/>
        <end position="327"/>
    </location>
</feature>
<name>A0A316DTG3_9FLAO</name>
<accession>A0A316DTG3</accession>
<keyword evidence="3" id="KW-1185">Reference proteome</keyword>
<reference evidence="2 3" key="1">
    <citation type="submission" date="2018-05" db="EMBL/GenBank/DDBJ databases">
        <title>Genomic Encyclopedia of Archaeal and Bacterial Type Strains, Phase II (KMG-II): from individual species to whole genera.</title>
        <authorList>
            <person name="Goeker M."/>
        </authorList>
    </citation>
    <scope>NUCLEOTIDE SEQUENCE [LARGE SCALE GENOMIC DNA]</scope>
    <source>
        <strain evidence="2 3">DSM 22637</strain>
    </source>
</reference>
<sequence length="348" mass="39568">MKKVDYIIVGCGLAGVAFCEQLIAANKSFLVFDNKSQQSSVVAGGLYNPVVLKRFTSVWKSKEQLEIALAMYKKIEGKLQIKIDYKIPVYRRFTSLEEQNNWFTASDNPLLAEHLSAHLIKNTNPFINADFGFGEVLNTGRIDTNTLITSYKENLIKNKQLIEEAFNYEELQLSESIVSYKDIKAKHIVFAEGFGLKQNPLFNYLPINESKGELLTIHAPDLKIDYVLKSSVFVLPLSNDLYHIGATYNWTDKTNNITKEGREELLNKLETFLNCDFKVIEQVAGIRPTVKDRRPLVGKHPKQNNVYVLNGLGTRGVMIGPYVAKQLFNYIENNIELDTEININRFSS</sequence>
<dbReference type="SUPFAM" id="SSF51971">
    <property type="entry name" value="Nucleotide-binding domain"/>
    <property type="match status" value="1"/>
</dbReference>
<evidence type="ECO:0000313" key="3">
    <source>
        <dbReference type="Proteomes" id="UP000245430"/>
    </source>
</evidence>
<dbReference type="Pfam" id="PF01266">
    <property type="entry name" value="DAO"/>
    <property type="match status" value="1"/>
</dbReference>
<dbReference type="PANTHER" id="PTHR13847">
    <property type="entry name" value="SARCOSINE DEHYDROGENASE-RELATED"/>
    <property type="match status" value="1"/>
</dbReference>
<dbReference type="OrthoDB" id="214253at2"/>
<dbReference type="GO" id="GO:0005737">
    <property type="term" value="C:cytoplasm"/>
    <property type="evidence" value="ECO:0007669"/>
    <property type="project" value="TreeGrafter"/>
</dbReference>
<evidence type="ECO:0000259" key="1">
    <source>
        <dbReference type="Pfam" id="PF01266"/>
    </source>
</evidence>
<dbReference type="Gene3D" id="3.30.9.10">
    <property type="entry name" value="D-Amino Acid Oxidase, subunit A, domain 2"/>
    <property type="match status" value="1"/>
</dbReference>
<dbReference type="RefSeq" id="WP_109681321.1">
    <property type="nucleotide sequence ID" value="NZ_QGGP01000001.1"/>
</dbReference>
<dbReference type="InterPro" id="IPR036188">
    <property type="entry name" value="FAD/NAD-bd_sf"/>
</dbReference>
<dbReference type="SUPFAM" id="SSF54373">
    <property type="entry name" value="FAD-linked reductases, C-terminal domain"/>
    <property type="match status" value="1"/>
</dbReference>
<dbReference type="Gene3D" id="3.50.50.60">
    <property type="entry name" value="FAD/NAD(P)-binding domain"/>
    <property type="match status" value="1"/>
</dbReference>
<organism evidence="2 3">
    <name type="scientific">Xanthomarina spongicola</name>
    <dbReference type="NCBI Taxonomy" id="570520"/>
    <lineage>
        <taxon>Bacteria</taxon>
        <taxon>Pseudomonadati</taxon>
        <taxon>Bacteroidota</taxon>
        <taxon>Flavobacteriia</taxon>
        <taxon>Flavobacteriales</taxon>
        <taxon>Flavobacteriaceae</taxon>
        <taxon>Xanthomarina</taxon>
    </lineage>
</organism>
<gene>
    <name evidence="2" type="ORF">LX78_00799</name>
</gene>